<dbReference type="PANTHER" id="PTHR22847">
    <property type="entry name" value="WD40 REPEAT PROTEIN"/>
    <property type="match status" value="1"/>
</dbReference>
<dbReference type="SMART" id="SM00320">
    <property type="entry name" value="WD40"/>
    <property type="match status" value="9"/>
</dbReference>
<dbReference type="InterPro" id="IPR001680">
    <property type="entry name" value="WD40_rpt"/>
</dbReference>
<feature type="repeat" description="WD" evidence="3">
    <location>
        <begin position="508"/>
        <end position="541"/>
    </location>
</feature>
<gene>
    <name evidence="4" type="ORF">KDA_30090</name>
</gene>
<keyword evidence="5" id="KW-1185">Reference proteome</keyword>
<dbReference type="InterPro" id="IPR011047">
    <property type="entry name" value="Quinoprotein_ADH-like_sf"/>
</dbReference>
<dbReference type="PRINTS" id="PR00320">
    <property type="entry name" value="GPROTEINBRPT"/>
</dbReference>
<sequence length="629" mass="69387">MSSGASGFLGLRGTFHLPELTAQGLLYRLGDGRIAHSIPIDEAHIIIHTDTSVFLRSLPAQETLWEIDCPSFHFAIDLPHNLLALVLEDTTIMLWNLRTGQLMHRLTYRAEDAEYRVNPNGIEFNFDGSILAVGMRAHNKYVVVLWSTTDGHLIRVLPIDDGYADITTLAFHPGGNLLVGGSFNNSKVWFWQLSDGSLCHIWEPESLEDDSHDRPYDLAFSHDGAHLFVGRGTWGLRIWDVESMQEIAGPVSPGDLQPSWLAVDPCGRFLAVTHESVRDSSLRVFEIGTWQIAYEVRGSMSRPSFNSNGRFLAVGTSTTGCAYLLETATGKELLQLTAHNFCGISQMLSSDGHVLVGAGNGKACLWSTADGTLLQTFSPQKNWSVMDVAFDPDTCLLAASAQYGFQQFLIHLWNTSDGRLLCSLQGHTWSVLCLVFSPDGRMLASGSTDKTLRIWDLERKQERYNCVGHLQAIKSIAFAPNGAIVVSGSLDQTLCLWNVEDGTCLGKLIGHKCGVLSIAFSPDGLLLASGDQDGRIRLWSVIEQTQIGHWQAHTEGVNSLAFSPDGRFLVSASDDRTARLWDYAHGEECYCLYPYQGRIEKVAFTVNGQTLMTGAINCVRFWRVGALSK</sequence>
<dbReference type="Gene3D" id="2.130.10.10">
    <property type="entry name" value="YVTN repeat-like/Quinoprotein amine dehydrogenase"/>
    <property type="match status" value="3"/>
</dbReference>
<evidence type="ECO:0000256" key="1">
    <source>
        <dbReference type="ARBA" id="ARBA00022574"/>
    </source>
</evidence>
<dbReference type="SUPFAM" id="SSF50998">
    <property type="entry name" value="Quinoprotein alcohol dehydrogenase-like"/>
    <property type="match status" value="1"/>
</dbReference>
<feature type="repeat" description="WD" evidence="3">
    <location>
        <begin position="466"/>
        <end position="507"/>
    </location>
</feature>
<dbReference type="InterPro" id="IPR020472">
    <property type="entry name" value="WD40_PAC1"/>
</dbReference>
<dbReference type="Proteomes" id="UP000287171">
    <property type="component" value="Unassembled WGS sequence"/>
</dbReference>
<organism evidence="4 5">
    <name type="scientific">Dictyobacter alpinus</name>
    <dbReference type="NCBI Taxonomy" id="2014873"/>
    <lineage>
        <taxon>Bacteria</taxon>
        <taxon>Bacillati</taxon>
        <taxon>Chloroflexota</taxon>
        <taxon>Ktedonobacteria</taxon>
        <taxon>Ktedonobacterales</taxon>
        <taxon>Dictyobacteraceae</taxon>
        <taxon>Dictyobacter</taxon>
    </lineage>
</organism>
<dbReference type="SUPFAM" id="SSF69322">
    <property type="entry name" value="Tricorn protease domain 2"/>
    <property type="match status" value="1"/>
</dbReference>
<name>A0A402B844_9CHLR</name>
<dbReference type="RefSeq" id="WP_126627862.1">
    <property type="nucleotide sequence ID" value="NZ_BIFT01000001.1"/>
</dbReference>
<feature type="repeat" description="WD" evidence="3">
    <location>
        <begin position="424"/>
        <end position="465"/>
    </location>
</feature>
<dbReference type="InterPro" id="IPR015943">
    <property type="entry name" value="WD40/YVTN_repeat-like_dom_sf"/>
</dbReference>
<dbReference type="PROSITE" id="PS00678">
    <property type="entry name" value="WD_REPEATS_1"/>
    <property type="match status" value="2"/>
</dbReference>
<dbReference type="OrthoDB" id="135429at2"/>
<dbReference type="PANTHER" id="PTHR22847:SF637">
    <property type="entry name" value="WD REPEAT DOMAIN 5B"/>
    <property type="match status" value="1"/>
</dbReference>
<dbReference type="CDD" id="cd00200">
    <property type="entry name" value="WD40"/>
    <property type="match status" value="1"/>
</dbReference>
<evidence type="ECO:0000256" key="2">
    <source>
        <dbReference type="ARBA" id="ARBA00022737"/>
    </source>
</evidence>
<keyword evidence="1 3" id="KW-0853">WD repeat</keyword>
<dbReference type="PROSITE" id="PS50294">
    <property type="entry name" value="WD_REPEATS_REGION"/>
    <property type="match status" value="4"/>
</dbReference>
<accession>A0A402B844</accession>
<feature type="repeat" description="WD" evidence="3">
    <location>
        <begin position="550"/>
        <end position="582"/>
    </location>
</feature>
<evidence type="ECO:0000313" key="5">
    <source>
        <dbReference type="Proteomes" id="UP000287171"/>
    </source>
</evidence>
<reference evidence="5" key="1">
    <citation type="submission" date="2018-12" db="EMBL/GenBank/DDBJ databases">
        <title>Tengunoibacter tsumagoiensis gen. nov., sp. nov., Dictyobacter kobayashii sp. nov., D. alpinus sp. nov., and D. joshuensis sp. nov. and description of Dictyobacteraceae fam. nov. within the order Ktedonobacterales isolated from Tengu-no-mugimeshi.</title>
        <authorList>
            <person name="Wang C.M."/>
            <person name="Zheng Y."/>
            <person name="Sakai Y."/>
            <person name="Toyoda A."/>
            <person name="Minakuchi Y."/>
            <person name="Abe K."/>
            <person name="Yokota A."/>
            <person name="Yabe S."/>
        </authorList>
    </citation>
    <scope>NUCLEOTIDE SEQUENCE [LARGE SCALE GENOMIC DNA]</scope>
    <source>
        <strain evidence="5">Uno16</strain>
    </source>
</reference>
<proteinExistence type="predicted"/>
<dbReference type="EMBL" id="BIFT01000001">
    <property type="protein sequence ID" value="GCE27525.1"/>
    <property type="molecule type" value="Genomic_DNA"/>
</dbReference>
<evidence type="ECO:0000313" key="4">
    <source>
        <dbReference type="EMBL" id="GCE27525.1"/>
    </source>
</evidence>
<dbReference type="InterPro" id="IPR019775">
    <property type="entry name" value="WD40_repeat_CS"/>
</dbReference>
<dbReference type="AlphaFoldDB" id="A0A402B844"/>
<protein>
    <submittedName>
        <fullName evidence="4">Uncharacterized protein</fullName>
    </submittedName>
</protein>
<evidence type="ECO:0000256" key="3">
    <source>
        <dbReference type="PROSITE-ProRule" id="PRU00221"/>
    </source>
</evidence>
<dbReference type="Pfam" id="PF00400">
    <property type="entry name" value="WD40"/>
    <property type="match status" value="6"/>
</dbReference>
<dbReference type="PROSITE" id="PS50082">
    <property type="entry name" value="WD_REPEATS_2"/>
    <property type="match status" value="4"/>
</dbReference>
<keyword evidence="2" id="KW-0677">Repeat</keyword>
<comment type="caution">
    <text evidence="4">The sequence shown here is derived from an EMBL/GenBank/DDBJ whole genome shotgun (WGS) entry which is preliminary data.</text>
</comment>